<gene>
    <name evidence="7" type="ORF">TAV2_LOCUS12129</name>
</gene>
<organism evidence="7 8">
    <name type="scientific">Thlaspi arvense</name>
    <name type="common">Field penny-cress</name>
    <dbReference type="NCBI Taxonomy" id="13288"/>
    <lineage>
        <taxon>Eukaryota</taxon>
        <taxon>Viridiplantae</taxon>
        <taxon>Streptophyta</taxon>
        <taxon>Embryophyta</taxon>
        <taxon>Tracheophyta</taxon>
        <taxon>Spermatophyta</taxon>
        <taxon>Magnoliopsida</taxon>
        <taxon>eudicotyledons</taxon>
        <taxon>Gunneridae</taxon>
        <taxon>Pentapetalae</taxon>
        <taxon>rosids</taxon>
        <taxon>malvids</taxon>
        <taxon>Brassicales</taxon>
        <taxon>Brassicaceae</taxon>
        <taxon>Thlaspideae</taxon>
        <taxon>Thlaspi</taxon>
    </lineage>
</organism>
<comment type="caution">
    <text evidence="7">The sequence shown here is derived from an EMBL/GenBank/DDBJ whole genome shotgun (WGS) entry which is preliminary data.</text>
</comment>
<feature type="domain" description="WRKY" evidence="6">
    <location>
        <begin position="15"/>
        <end position="54"/>
    </location>
</feature>
<evidence type="ECO:0000256" key="5">
    <source>
        <dbReference type="ARBA" id="ARBA00023242"/>
    </source>
</evidence>
<sequence>MTLEISRHMQLSCKRSYYRCSHQGCSVKKQVQRQSKDEGVVVTTYEGVHTHAVENPTDNFEQILSQMHIYPPFF</sequence>
<proteinExistence type="predicted"/>
<evidence type="ECO:0000256" key="3">
    <source>
        <dbReference type="ARBA" id="ARBA00023125"/>
    </source>
</evidence>
<dbReference type="InterPro" id="IPR003657">
    <property type="entry name" value="WRKY_dom"/>
</dbReference>
<keyword evidence="4" id="KW-0804">Transcription</keyword>
<keyword evidence="8" id="KW-1185">Reference proteome</keyword>
<dbReference type="PROSITE" id="PS50811">
    <property type="entry name" value="WRKY"/>
    <property type="match status" value="1"/>
</dbReference>
<dbReference type="InterPro" id="IPR036576">
    <property type="entry name" value="WRKY_dom_sf"/>
</dbReference>
<protein>
    <recommendedName>
        <fullName evidence="6">WRKY domain-containing protein</fullName>
    </recommendedName>
</protein>
<comment type="subcellular location">
    <subcellularLocation>
        <location evidence="1">Nucleus</location>
    </subcellularLocation>
</comment>
<dbReference type="GO" id="GO:0043565">
    <property type="term" value="F:sequence-specific DNA binding"/>
    <property type="evidence" value="ECO:0007669"/>
    <property type="project" value="InterPro"/>
</dbReference>
<dbReference type="InterPro" id="IPR044810">
    <property type="entry name" value="WRKY_plant"/>
</dbReference>
<dbReference type="PANTHER" id="PTHR31221:SF83">
    <property type="entry name" value="WRKY TRANSCRIPTION FACTOR 75-RELATED"/>
    <property type="match status" value="1"/>
</dbReference>
<reference evidence="7 8" key="1">
    <citation type="submission" date="2022-03" db="EMBL/GenBank/DDBJ databases">
        <authorList>
            <person name="Nunn A."/>
            <person name="Chopra R."/>
            <person name="Nunn A."/>
            <person name="Contreras Garrido A."/>
        </authorList>
    </citation>
    <scope>NUCLEOTIDE SEQUENCE [LARGE SCALE GENOMIC DNA]</scope>
</reference>
<keyword evidence="5" id="KW-0539">Nucleus</keyword>
<keyword evidence="3" id="KW-0238">DNA-binding</keyword>
<dbReference type="SMART" id="SM00774">
    <property type="entry name" value="WRKY"/>
    <property type="match status" value="1"/>
</dbReference>
<dbReference type="Proteomes" id="UP000836841">
    <property type="component" value="Unassembled WGS sequence"/>
</dbReference>
<dbReference type="Pfam" id="PF03106">
    <property type="entry name" value="WRKY"/>
    <property type="match status" value="1"/>
</dbReference>
<evidence type="ECO:0000313" key="7">
    <source>
        <dbReference type="EMBL" id="CAH2057293.1"/>
    </source>
</evidence>
<evidence type="ECO:0000256" key="2">
    <source>
        <dbReference type="ARBA" id="ARBA00023015"/>
    </source>
</evidence>
<dbReference type="EMBL" id="CAJVSB020000658">
    <property type="protein sequence ID" value="CAH2057293.1"/>
    <property type="molecule type" value="Genomic_DNA"/>
</dbReference>
<evidence type="ECO:0000256" key="1">
    <source>
        <dbReference type="ARBA" id="ARBA00004123"/>
    </source>
</evidence>
<dbReference type="AlphaFoldDB" id="A0AAU9S4Q5"/>
<dbReference type="GO" id="GO:0005634">
    <property type="term" value="C:nucleus"/>
    <property type="evidence" value="ECO:0007669"/>
    <property type="project" value="UniProtKB-SubCell"/>
</dbReference>
<evidence type="ECO:0000313" key="8">
    <source>
        <dbReference type="Proteomes" id="UP000836841"/>
    </source>
</evidence>
<dbReference type="GO" id="GO:0003700">
    <property type="term" value="F:DNA-binding transcription factor activity"/>
    <property type="evidence" value="ECO:0007669"/>
    <property type="project" value="InterPro"/>
</dbReference>
<dbReference type="Gene3D" id="2.20.25.80">
    <property type="entry name" value="WRKY domain"/>
    <property type="match status" value="1"/>
</dbReference>
<evidence type="ECO:0000259" key="6">
    <source>
        <dbReference type="PROSITE" id="PS50811"/>
    </source>
</evidence>
<accession>A0AAU9S4Q5</accession>
<dbReference type="PANTHER" id="PTHR31221">
    <property type="entry name" value="WRKY TRANSCRIPTION FACTOR PROTEIN 1-RELATED"/>
    <property type="match status" value="1"/>
</dbReference>
<evidence type="ECO:0000256" key="4">
    <source>
        <dbReference type="ARBA" id="ARBA00023163"/>
    </source>
</evidence>
<dbReference type="SUPFAM" id="SSF118290">
    <property type="entry name" value="WRKY DNA-binding domain"/>
    <property type="match status" value="1"/>
</dbReference>
<name>A0AAU9S4Q5_THLAR</name>
<keyword evidence="2" id="KW-0805">Transcription regulation</keyword>